<feature type="region of interest" description="Disordered" evidence="2">
    <location>
        <begin position="143"/>
        <end position="168"/>
    </location>
</feature>
<accession>R8BAE1</accession>
<gene>
    <name evidence="5" type="ORF">UCRPA7_8245</name>
</gene>
<dbReference type="AlphaFoldDB" id="R8BAE1"/>
<evidence type="ECO:0000259" key="3">
    <source>
        <dbReference type="Pfam" id="PF15456"/>
    </source>
</evidence>
<organism evidence="5 6">
    <name type="scientific">Phaeoacremonium minimum (strain UCR-PA7)</name>
    <name type="common">Esca disease fungus</name>
    <name type="synonym">Togninia minima</name>
    <dbReference type="NCBI Taxonomy" id="1286976"/>
    <lineage>
        <taxon>Eukaryota</taxon>
        <taxon>Fungi</taxon>
        <taxon>Dikarya</taxon>
        <taxon>Ascomycota</taxon>
        <taxon>Pezizomycotina</taxon>
        <taxon>Sordariomycetes</taxon>
        <taxon>Sordariomycetidae</taxon>
        <taxon>Togniniales</taxon>
        <taxon>Togniniaceae</taxon>
        <taxon>Phaeoacremonium</taxon>
    </lineage>
</organism>
<feature type="region of interest" description="Disordered" evidence="2">
    <location>
        <begin position="819"/>
        <end position="891"/>
    </location>
</feature>
<dbReference type="InterPro" id="IPR029191">
    <property type="entry name" value="Uds1"/>
</dbReference>
<name>R8BAE1_PHAM7</name>
<dbReference type="PANTHER" id="PTHR23159:SF31">
    <property type="entry name" value="CENTROSOME-ASSOCIATED PROTEIN CEP250 ISOFORM X1"/>
    <property type="match status" value="1"/>
</dbReference>
<feature type="coiled-coil region" evidence="1">
    <location>
        <begin position="95"/>
        <end position="122"/>
    </location>
</feature>
<reference evidence="6" key="1">
    <citation type="journal article" date="2013" name="Genome Announc.">
        <title>Draft genome sequence of the ascomycete Phaeoacremonium aleophilum strain UCR-PA7, a causal agent of the esca disease complex in grapevines.</title>
        <authorList>
            <person name="Blanco-Ulate B."/>
            <person name="Rolshausen P."/>
            <person name="Cantu D."/>
        </authorList>
    </citation>
    <scope>NUCLEOTIDE SEQUENCE [LARGE SCALE GENOMIC DNA]</scope>
    <source>
        <strain evidence="6">UCR-PA7</strain>
    </source>
</reference>
<feature type="compositionally biased region" description="Basic and acidic residues" evidence="2">
    <location>
        <begin position="155"/>
        <end position="168"/>
    </location>
</feature>
<evidence type="ECO:0000256" key="1">
    <source>
        <dbReference type="SAM" id="Coils"/>
    </source>
</evidence>
<dbReference type="PANTHER" id="PTHR23159">
    <property type="entry name" value="CENTROSOMAL PROTEIN 2"/>
    <property type="match status" value="1"/>
</dbReference>
<dbReference type="Proteomes" id="UP000014074">
    <property type="component" value="Unassembled WGS sequence"/>
</dbReference>
<feature type="coiled-coil region" evidence="1">
    <location>
        <begin position="547"/>
        <end position="712"/>
    </location>
</feature>
<sequence length="891" mass="99847">MNGIATRKPYGYDGGRQSPAQGSGSGNGNGVGLVGGKTLVEGYRKEILNGFDQDKPLYNPMNAERPQSSPLVDLKDPIQVHLLTETALSDSREWEILSQEEVDDLKKQIQSLTQRIEQARANLAIQSKYRDAAISMSKLYSPGKRRSLLGNRSSGGDKEAQREADAERQAIEHRCEELAAELFSLEKRLMEPQRRLLQHTAGILQLTHKTPKRQPPTAGLPPNGIPGSPESMYTYSNGRNSLEPGDDAFFDDRSLYFPLEDGQFGRPRKNTLEIPQKSPIREQTNQLREEGDRLRDENRSLRRETEQLRLNNDSLNNEVDMLKAQSADQFKLISKTERKLEELNVRLRDVIIEFDPEKNSRYSRVPTGKLEPGELLGSQLDYLAKGLKYINDERGLQASSSGRDAETVAKLEEFNGQVHGILQTVAPDYPLPPTQMEGGLDQQLDWLEESLRAIDSELTRALDNSSATSADRQKTEQVETVLEGLWDIIQSGYADIQQRKEDRRKTRLAQGLQADEDDMSGDESFDTSETYSLQAFSARVQWLYAQATRLKEQKSVLKRQIKQQRELNNKSDTAKDAELQQKVDELQQTRDLLDRTEKEAQDAQEKLVQALADLDMYQQSNAANESAAVKAAQDQLKEKNAALASLETTTKELQGKLSAVEGQLSTIDEQLREASEAKNASEAAAEKLQHDVQAKEKELEDMNVMIIELKTEVTIARAELDGAYGSRAQRAAEVAALTKGSEITDLQGQVDKLKSELASTLKEFEDMTKETIASEKEKIELEGRLDDALSAKTSLETEVRALREKLEAEVSRLQEQLDAERLKVGPGQGAGSKPGAGASMLSEQFRATMKEERRKFQEELREEQGKRRRLEDELRALKKAQGPGKSPLSPR</sequence>
<proteinExistence type="predicted"/>
<dbReference type="Gene3D" id="1.10.287.1490">
    <property type="match status" value="1"/>
</dbReference>
<feature type="region of interest" description="Disordered" evidence="2">
    <location>
        <begin position="277"/>
        <end position="304"/>
    </location>
</feature>
<keyword evidence="1" id="KW-0175">Coiled coil</keyword>
<dbReference type="RefSeq" id="XP_007918953.1">
    <property type="nucleotide sequence ID" value="XM_007920762.1"/>
</dbReference>
<evidence type="ECO:0000259" key="4">
    <source>
        <dbReference type="Pfam" id="PF25078"/>
    </source>
</evidence>
<feature type="compositionally biased region" description="Basic and acidic residues" evidence="2">
    <location>
        <begin position="287"/>
        <end position="304"/>
    </location>
</feature>
<dbReference type="KEGG" id="tmn:UCRPA7_8245"/>
<dbReference type="eggNOG" id="ENOG502SEEP">
    <property type="taxonomic scope" value="Eukaryota"/>
</dbReference>
<keyword evidence="6" id="KW-1185">Reference proteome</keyword>
<dbReference type="GeneID" id="19329078"/>
<dbReference type="EMBL" id="KB933350">
    <property type="protein sequence ID" value="EON96285.1"/>
    <property type="molecule type" value="Genomic_DNA"/>
</dbReference>
<evidence type="ECO:0000313" key="6">
    <source>
        <dbReference type="Proteomes" id="UP000014074"/>
    </source>
</evidence>
<feature type="region of interest" description="Disordered" evidence="2">
    <location>
        <begin position="209"/>
        <end position="228"/>
    </location>
</feature>
<feature type="compositionally biased region" description="Basic and acidic residues" evidence="2">
    <location>
        <begin position="848"/>
        <end position="876"/>
    </location>
</feature>
<dbReference type="HOGENOM" id="CLU_006409_0_0_1"/>
<feature type="domain" description="Up-regulated during septation protein 1" evidence="3">
    <location>
        <begin position="80"/>
        <end position="207"/>
    </location>
</feature>
<evidence type="ECO:0000256" key="2">
    <source>
        <dbReference type="SAM" id="MobiDB-lite"/>
    </source>
</evidence>
<feature type="domain" description="DUF7801" evidence="4">
    <location>
        <begin position="685"/>
        <end position="738"/>
    </location>
</feature>
<feature type="region of interest" description="Disordered" evidence="2">
    <location>
        <begin position="507"/>
        <end position="526"/>
    </location>
</feature>
<dbReference type="InterPro" id="IPR056703">
    <property type="entry name" value="DUF7801"/>
</dbReference>
<feature type="region of interest" description="Disordered" evidence="2">
    <location>
        <begin position="1"/>
        <end position="31"/>
    </location>
</feature>
<feature type="compositionally biased region" description="Acidic residues" evidence="2">
    <location>
        <begin position="514"/>
        <end position="526"/>
    </location>
</feature>
<protein>
    <submittedName>
        <fullName evidence="5">Putative involucrin repeat protein</fullName>
    </submittedName>
</protein>
<dbReference type="Pfam" id="PF25078">
    <property type="entry name" value="DUF7801"/>
    <property type="match status" value="1"/>
</dbReference>
<evidence type="ECO:0000313" key="5">
    <source>
        <dbReference type="EMBL" id="EON96285.1"/>
    </source>
</evidence>
<dbReference type="Pfam" id="PF15456">
    <property type="entry name" value="Uds1"/>
    <property type="match status" value="1"/>
</dbReference>
<dbReference type="OrthoDB" id="5569911at2759"/>